<feature type="domain" description="Thioredoxin" evidence="8">
    <location>
        <begin position="2"/>
        <end position="158"/>
    </location>
</feature>
<dbReference type="PROSITE" id="PS51352">
    <property type="entry name" value="THIOREDOXIN_2"/>
    <property type="match status" value="1"/>
</dbReference>
<evidence type="ECO:0000259" key="8">
    <source>
        <dbReference type="PROSITE" id="PS51352"/>
    </source>
</evidence>
<evidence type="ECO:0000313" key="9">
    <source>
        <dbReference type="EMBL" id="KND60160.1"/>
    </source>
</evidence>
<evidence type="ECO:0000256" key="5">
    <source>
        <dbReference type="PIRSR" id="PIRSR637944-1"/>
    </source>
</evidence>
<evidence type="ECO:0000256" key="4">
    <source>
        <dbReference type="ARBA" id="ARBA00023284"/>
    </source>
</evidence>
<dbReference type="Pfam" id="PF08534">
    <property type="entry name" value="Redoxin"/>
    <property type="match status" value="1"/>
</dbReference>
<dbReference type="InterPro" id="IPR013766">
    <property type="entry name" value="Thioredoxin_domain"/>
</dbReference>
<keyword evidence="2 6" id="KW-0049">Antioxidant</keyword>
<keyword evidence="3 6" id="KW-0560">Oxidoreductase</keyword>
<dbReference type="SUPFAM" id="SSF52833">
    <property type="entry name" value="Thioredoxin-like"/>
    <property type="match status" value="1"/>
</dbReference>
<dbReference type="GO" id="GO:0034599">
    <property type="term" value="P:cellular response to oxidative stress"/>
    <property type="evidence" value="ECO:0007669"/>
    <property type="project" value="InterPro"/>
</dbReference>
<reference evidence="10" key="1">
    <citation type="submission" date="2015-06" db="EMBL/GenBank/DDBJ databases">
        <title>Comparative genomics of Burkholderia leaf nodule symbionts.</title>
        <authorList>
            <person name="Carlier A."/>
            <person name="Eberl L."/>
            <person name="Pinto-Carbo M."/>
        </authorList>
    </citation>
    <scope>NUCLEOTIDE SEQUENCE [LARGE SCALE GENOMIC DNA]</scope>
    <source>
        <strain evidence="10">UZHbot4</strain>
    </source>
</reference>
<feature type="active site" description="Cysteine sulfenic acid (-SOH) intermediate" evidence="5">
    <location>
        <position position="55"/>
    </location>
</feature>
<dbReference type="GO" id="GO:0042744">
    <property type="term" value="P:hydrogen peroxide catabolic process"/>
    <property type="evidence" value="ECO:0007669"/>
    <property type="project" value="TreeGrafter"/>
</dbReference>
<keyword evidence="1 6" id="KW-0575">Peroxidase</keyword>
<dbReference type="PATRIC" id="fig|242163.4.peg.6594"/>
<sequence>MIKVGDTLPDVKLFEFIEEATEGCAVGPNGFQARERCAGKRVVIFGLPGAFTPTCSARHVPGYVEKAADLSAAGIDEVWCVSVNDAFVMSAWGRDLQTAGKVKMIADGSARFTQALGLEQDLTERGMGIRSQRYAMVVDDGGQDAQRRSARKVRNQRRSDHSRDVALRTAAFRVASAQRFERPRFQPQLGAGARKCLHSGYRPVLLHCFDIAT</sequence>
<evidence type="ECO:0000256" key="1">
    <source>
        <dbReference type="ARBA" id="ARBA00022559"/>
    </source>
</evidence>
<keyword evidence="10" id="KW-1185">Reference proteome</keyword>
<evidence type="ECO:0000256" key="6">
    <source>
        <dbReference type="RuleBase" id="RU366011"/>
    </source>
</evidence>
<comment type="caution">
    <text evidence="9">The sequence shown here is derived from an EMBL/GenBank/DDBJ whole genome shotgun (WGS) entry which is preliminary data.</text>
</comment>
<evidence type="ECO:0000256" key="7">
    <source>
        <dbReference type="SAM" id="MobiDB-lite"/>
    </source>
</evidence>
<dbReference type="InterPro" id="IPR013740">
    <property type="entry name" value="Redoxin"/>
</dbReference>
<protein>
    <recommendedName>
        <fullName evidence="6">Glutathione-dependent peroxiredoxin</fullName>
        <ecNumber evidence="6">1.11.1.27</ecNumber>
    </recommendedName>
</protein>
<dbReference type="FunFam" id="3.40.30.10:FF:000020">
    <property type="entry name" value="Peroxiredoxin"/>
    <property type="match status" value="1"/>
</dbReference>
<proteinExistence type="inferred from homology"/>
<dbReference type="GO" id="GO:0008379">
    <property type="term" value="F:thioredoxin peroxidase activity"/>
    <property type="evidence" value="ECO:0007669"/>
    <property type="project" value="InterPro"/>
</dbReference>
<feature type="region of interest" description="Disordered" evidence="7">
    <location>
        <begin position="140"/>
        <end position="162"/>
    </location>
</feature>
<dbReference type="GO" id="GO:0045454">
    <property type="term" value="P:cell redox homeostasis"/>
    <property type="evidence" value="ECO:0007669"/>
    <property type="project" value="TreeGrafter"/>
</dbReference>
<name>A0A0L0MD22_9BURK</name>
<dbReference type="AlphaFoldDB" id="A0A0L0MD22"/>
<dbReference type="CDD" id="cd03013">
    <property type="entry name" value="PRX5_like"/>
    <property type="match status" value="1"/>
</dbReference>
<dbReference type="PANTHER" id="PTHR10430">
    <property type="entry name" value="PEROXIREDOXIN"/>
    <property type="match status" value="1"/>
</dbReference>
<dbReference type="Gene3D" id="3.40.30.10">
    <property type="entry name" value="Glutaredoxin"/>
    <property type="match status" value="1"/>
</dbReference>
<keyword evidence="4 6" id="KW-0676">Redox-active center</keyword>
<evidence type="ECO:0000313" key="10">
    <source>
        <dbReference type="Proteomes" id="UP000036959"/>
    </source>
</evidence>
<accession>A0A0L0MD22</accession>
<comment type="function">
    <text evidence="6">Thiol-specific peroxidase that catalyzes the reduction of hydrogen peroxide and organic hydroperoxides to water and alcohols, respectively. Plays a role in cell protection against oxidative stress by detoxifying peroxides.</text>
</comment>
<organism evidence="9 10">
    <name type="scientific">Candidatus Burkholderia verschuerenii</name>
    <dbReference type="NCBI Taxonomy" id="242163"/>
    <lineage>
        <taxon>Bacteria</taxon>
        <taxon>Pseudomonadati</taxon>
        <taxon>Pseudomonadota</taxon>
        <taxon>Betaproteobacteria</taxon>
        <taxon>Burkholderiales</taxon>
        <taxon>Burkholderiaceae</taxon>
        <taxon>Burkholderia</taxon>
    </lineage>
</organism>
<dbReference type="Proteomes" id="UP000036959">
    <property type="component" value="Unassembled WGS sequence"/>
</dbReference>
<comment type="similarity">
    <text evidence="6">Belongs to the peroxiredoxin family. Prx5 subfamily.</text>
</comment>
<dbReference type="EC" id="1.11.1.27" evidence="6"/>
<dbReference type="InterPro" id="IPR037944">
    <property type="entry name" value="PRX5-like"/>
</dbReference>
<dbReference type="PANTHER" id="PTHR10430:SF16">
    <property type="entry name" value="PEROXIREDOXIN-5, MITOCHONDRIAL"/>
    <property type="match status" value="1"/>
</dbReference>
<dbReference type="GO" id="GO:0005737">
    <property type="term" value="C:cytoplasm"/>
    <property type="evidence" value="ECO:0007669"/>
    <property type="project" value="TreeGrafter"/>
</dbReference>
<evidence type="ECO:0000256" key="2">
    <source>
        <dbReference type="ARBA" id="ARBA00022862"/>
    </source>
</evidence>
<evidence type="ECO:0000256" key="3">
    <source>
        <dbReference type="ARBA" id="ARBA00023002"/>
    </source>
</evidence>
<dbReference type="EMBL" id="LFJJ01000078">
    <property type="protein sequence ID" value="KND60160.1"/>
    <property type="molecule type" value="Genomic_DNA"/>
</dbReference>
<dbReference type="InterPro" id="IPR036249">
    <property type="entry name" value="Thioredoxin-like_sf"/>
</dbReference>
<gene>
    <name evidence="9" type="ORF">BVER_00231c</name>
</gene>
<comment type="catalytic activity">
    <reaction evidence="6">
        <text>a hydroperoxide + 2 glutathione = an alcohol + glutathione disulfide + H2O</text>
        <dbReference type="Rhea" id="RHEA:62632"/>
        <dbReference type="ChEBI" id="CHEBI:15377"/>
        <dbReference type="ChEBI" id="CHEBI:30879"/>
        <dbReference type="ChEBI" id="CHEBI:35924"/>
        <dbReference type="ChEBI" id="CHEBI:57925"/>
        <dbReference type="ChEBI" id="CHEBI:58297"/>
        <dbReference type="EC" id="1.11.1.27"/>
    </reaction>
</comment>